<proteinExistence type="predicted"/>
<accession>A0A8T0JAC4</accession>
<evidence type="ECO:0000313" key="1">
    <source>
        <dbReference type="EMBL" id="KAG0591883.1"/>
    </source>
</evidence>
<dbReference type="EMBL" id="CM026421">
    <property type="protein sequence ID" value="KAG0591883.1"/>
    <property type="molecule type" value="Genomic_DNA"/>
</dbReference>
<protein>
    <submittedName>
        <fullName evidence="1">Uncharacterized protein</fullName>
    </submittedName>
</protein>
<dbReference type="Proteomes" id="UP000822688">
    <property type="component" value="Chromosome 1"/>
</dbReference>
<comment type="caution">
    <text evidence="1">The sequence shown here is derived from an EMBL/GenBank/DDBJ whole genome shotgun (WGS) entry which is preliminary data.</text>
</comment>
<evidence type="ECO:0000313" key="2">
    <source>
        <dbReference type="Proteomes" id="UP000822688"/>
    </source>
</evidence>
<gene>
    <name evidence="1" type="ORF">KC19_1G209200</name>
</gene>
<reference evidence="1" key="1">
    <citation type="submission" date="2020-06" db="EMBL/GenBank/DDBJ databases">
        <title>WGS assembly of Ceratodon purpureus strain R40.</title>
        <authorList>
            <person name="Carey S.B."/>
            <person name="Jenkins J."/>
            <person name="Shu S."/>
            <person name="Lovell J.T."/>
            <person name="Sreedasyam A."/>
            <person name="Maumus F."/>
            <person name="Tiley G.P."/>
            <person name="Fernandez-Pozo N."/>
            <person name="Barry K."/>
            <person name="Chen C."/>
            <person name="Wang M."/>
            <person name="Lipzen A."/>
            <person name="Daum C."/>
            <person name="Saski C.A."/>
            <person name="Payton A.C."/>
            <person name="Mcbreen J.C."/>
            <person name="Conrad R.E."/>
            <person name="Kollar L.M."/>
            <person name="Olsson S."/>
            <person name="Huttunen S."/>
            <person name="Landis J.B."/>
            <person name="Wickett N.J."/>
            <person name="Johnson M.G."/>
            <person name="Rensing S.A."/>
            <person name="Grimwood J."/>
            <person name="Schmutz J."/>
            <person name="Mcdaniel S.F."/>
        </authorList>
    </citation>
    <scope>NUCLEOTIDE SEQUENCE</scope>
    <source>
        <strain evidence="1">R40</strain>
    </source>
</reference>
<organism evidence="1 2">
    <name type="scientific">Ceratodon purpureus</name>
    <name type="common">Fire moss</name>
    <name type="synonym">Dicranum purpureum</name>
    <dbReference type="NCBI Taxonomy" id="3225"/>
    <lineage>
        <taxon>Eukaryota</taxon>
        <taxon>Viridiplantae</taxon>
        <taxon>Streptophyta</taxon>
        <taxon>Embryophyta</taxon>
        <taxon>Bryophyta</taxon>
        <taxon>Bryophytina</taxon>
        <taxon>Bryopsida</taxon>
        <taxon>Dicranidae</taxon>
        <taxon>Pseudoditrichales</taxon>
        <taxon>Ditrichaceae</taxon>
        <taxon>Ceratodon</taxon>
    </lineage>
</organism>
<sequence length="30" mass="3660">MRRNFQLLKGPERGVWWRGDLDLMVNQRTS</sequence>
<name>A0A8T0JAC4_CERPU</name>
<keyword evidence="2" id="KW-1185">Reference proteome</keyword>
<dbReference type="AlphaFoldDB" id="A0A8T0JAC4"/>